<keyword evidence="2" id="KW-0238">DNA-binding</keyword>
<name>A0A418KYJ0_9ACTN</name>
<evidence type="ECO:0000256" key="2">
    <source>
        <dbReference type="ARBA" id="ARBA00023125"/>
    </source>
</evidence>
<dbReference type="GO" id="GO:0045892">
    <property type="term" value="P:negative regulation of DNA-templated transcription"/>
    <property type="evidence" value="ECO:0007669"/>
    <property type="project" value="TreeGrafter"/>
</dbReference>
<dbReference type="GO" id="GO:0003677">
    <property type="term" value="F:DNA binding"/>
    <property type="evidence" value="ECO:0007669"/>
    <property type="project" value="UniProtKB-KW"/>
</dbReference>
<dbReference type="Proteomes" id="UP000284057">
    <property type="component" value="Unassembled WGS sequence"/>
</dbReference>
<dbReference type="PANTHER" id="PTHR44846:SF17">
    <property type="entry name" value="GNTR-FAMILY TRANSCRIPTIONAL REGULATOR"/>
    <property type="match status" value="1"/>
</dbReference>
<comment type="caution">
    <text evidence="5">The sequence shown here is derived from an EMBL/GenBank/DDBJ whole genome shotgun (WGS) entry which is preliminary data.</text>
</comment>
<dbReference type="SUPFAM" id="SSF64288">
    <property type="entry name" value="Chorismate lyase-like"/>
    <property type="match status" value="1"/>
</dbReference>
<evidence type="ECO:0000256" key="3">
    <source>
        <dbReference type="ARBA" id="ARBA00023163"/>
    </source>
</evidence>
<dbReference type="SMART" id="SM00866">
    <property type="entry name" value="UTRA"/>
    <property type="match status" value="1"/>
</dbReference>
<evidence type="ECO:0000313" key="6">
    <source>
        <dbReference type="Proteomes" id="UP000284057"/>
    </source>
</evidence>
<dbReference type="EMBL" id="QUAL01000003">
    <property type="protein sequence ID" value="RIQ37820.1"/>
    <property type="molecule type" value="Genomic_DNA"/>
</dbReference>
<protein>
    <submittedName>
        <fullName evidence="5">GntR family transcriptional regulator</fullName>
    </submittedName>
</protein>
<keyword evidence="3" id="KW-0804">Transcription</keyword>
<evidence type="ECO:0000313" key="5">
    <source>
        <dbReference type="EMBL" id="RIQ37820.1"/>
    </source>
</evidence>
<keyword evidence="6" id="KW-1185">Reference proteome</keyword>
<dbReference type="InterPro" id="IPR036390">
    <property type="entry name" value="WH_DNA-bd_sf"/>
</dbReference>
<accession>A0A418KYJ0</accession>
<gene>
    <name evidence="5" type="ORF">DY240_00215</name>
</gene>
<evidence type="ECO:0000259" key="4">
    <source>
        <dbReference type="PROSITE" id="PS50949"/>
    </source>
</evidence>
<dbReference type="Pfam" id="PF07702">
    <property type="entry name" value="UTRA"/>
    <property type="match status" value="1"/>
</dbReference>
<dbReference type="CDD" id="cd07377">
    <property type="entry name" value="WHTH_GntR"/>
    <property type="match status" value="1"/>
</dbReference>
<reference evidence="5 6" key="1">
    <citation type="submission" date="2018-09" db="EMBL/GenBank/DDBJ databases">
        <title>Isolation, diversity and antifungal activity of actinobacteria from wheat.</title>
        <authorList>
            <person name="Han C."/>
        </authorList>
    </citation>
    <scope>NUCLEOTIDE SEQUENCE [LARGE SCALE GENOMIC DNA]</scope>
    <source>
        <strain evidence="5 6">NEAU-YY265</strain>
    </source>
</reference>
<dbReference type="InterPro" id="IPR050679">
    <property type="entry name" value="Bact_HTH_transcr_reg"/>
</dbReference>
<dbReference type="SUPFAM" id="SSF46785">
    <property type="entry name" value="Winged helix' DNA-binding domain"/>
    <property type="match status" value="1"/>
</dbReference>
<organism evidence="5 6">
    <name type="scientific">Jiangella rhizosphaerae</name>
    <dbReference type="NCBI Taxonomy" id="2293569"/>
    <lineage>
        <taxon>Bacteria</taxon>
        <taxon>Bacillati</taxon>
        <taxon>Actinomycetota</taxon>
        <taxon>Actinomycetes</taxon>
        <taxon>Jiangellales</taxon>
        <taxon>Jiangellaceae</taxon>
        <taxon>Jiangella</taxon>
    </lineage>
</organism>
<dbReference type="AlphaFoldDB" id="A0A418KYJ0"/>
<evidence type="ECO:0000256" key="1">
    <source>
        <dbReference type="ARBA" id="ARBA00023015"/>
    </source>
</evidence>
<dbReference type="PANTHER" id="PTHR44846">
    <property type="entry name" value="MANNOSYL-D-GLYCERATE TRANSPORT/METABOLISM SYSTEM REPRESSOR MNGR-RELATED"/>
    <property type="match status" value="1"/>
</dbReference>
<dbReference type="Gene3D" id="1.10.10.10">
    <property type="entry name" value="Winged helix-like DNA-binding domain superfamily/Winged helix DNA-binding domain"/>
    <property type="match status" value="1"/>
</dbReference>
<dbReference type="Pfam" id="PF00392">
    <property type="entry name" value="GntR"/>
    <property type="match status" value="1"/>
</dbReference>
<dbReference type="InterPro" id="IPR000524">
    <property type="entry name" value="Tscrpt_reg_HTH_GntR"/>
</dbReference>
<dbReference type="PRINTS" id="PR00035">
    <property type="entry name" value="HTHGNTR"/>
</dbReference>
<sequence>MPAGEAVVPVALDRASPIPLYFQLAEQLAAAIAGGQAQPGDPFENEVAMSERLGLSRPTVRRAIHHLVDQGLLVRRQGRGTFVTSRRVHRRVSKGSLYEDLSIQGRSPSTKVLTRANERYPKAAAALDLDPDAELLALRRLRFADGEPLAIMQNWLPPRFNSITREQLEQRGLYSMLRDHGVGSVVAHQSISARLPTAEESELLEISGRLPVIALSRTAFEPGGAPVEHAEHVYRSDGYAIDLVLEEN</sequence>
<dbReference type="GO" id="GO:0003700">
    <property type="term" value="F:DNA-binding transcription factor activity"/>
    <property type="evidence" value="ECO:0007669"/>
    <property type="project" value="InterPro"/>
</dbReference>
<keyword evidence="1" id="KW-0805">Transcription regulation</keyword>
<feature type="domain" description="HTH gntR-type" evidence="4">
    <location>
        <begin position="18"/>
        <end position="86"/>
    </location>
</feature>
<dbReference type="InterPro" id="IPR011663">
    <property type="entry name" value="UTRA"/>
</dbReference>
<dbReference type="InterPro" id="IPR028978">
    <property type="entry name" value="Chorismate_lyase_/UTRA_dom_sf"/>
</dbReference>
<dbReference type="Gene3D" id="3.40.1410.10">
    <property type="entry name" value="Chorismate lyase-like"/>
    <property type="match status" value="1"/>
</dbReference>
<dbReference type="PROSITE" id="PS50949">
    <property type="entry name" value="HTH_GNTR"/>
    <property type="match status" value="1"/>
</dbReference>
<dbReference type="SMART" id="SM00345">
    <property type="entry name" value="HTH_GNTR"/>
    <property type="match status" value="1"/>
</dbReference>
<proteinExistence type="predicted"/>
<dbReference type="OrthoDB" id="3194402at2"/>
<dbReference type="InterPro" id="IPR036388">
    <property type="entry name" value="WH-like_DNA-bd_sf"/>
</dbReference>